<evidence type="ECO:0008006" key="4">
    <source>
        <dbReference type="Google" id="ProtNLM"/>
    </source>
</evidence>
<dbReference type="Pfam" id="PF03929">
    <property type="entry name" value="PepSY_TM"/>
    <property type="match status" value="1"/>
</dbReference>
<dbReference type="InterPro" id="IPR005625">
    <property type="entry name" value="PepSY-ass_TM"/>
</dbReference>
<evidence type="ECO:0000313" key="3">
    <source>
        <dbReference type="Proteomes" id="UP000487117"/>
    </source>
</evidence>
<accession>A0A7V8JMP7</accession>
<dbReference type="PANTHER" id="PTHR34219">
    <property type="entry name" value="IRON-REGULATED INNER MEMBRANE PROTEIN-RELATED"/>
    <property type="match status" value="1"/>
</dbReference>
<feature type="transmembrane region" description="Helical" evidence="1">
    <location>
        <begin position="20"/>
        <end position="41"/>
    </location>
</feature>
<name>A0A7V8JMP7_STEMA</name>
<feature type="transmembrane region" description="Helical" evidence="1">
    <location>
        <begin position="464"/>
        <end position="489"/>
    </location>
</feature>
<sequence length="494" mass="54305">MSWTSRGKRWTYLTHRWLGIGGCVLMLLWFLSGMVMLFIGYPKLTPQERLAATPPLPQDAPLAGLDALPAALRAEPERVVLRMLDGQPAYVVRSAPQAGAWSARDGQPLPAVDAAAATRAAEAFAGAPARGVPEMLQEDRWTHSGALDPHRPLYRVEVGGAQPASLYVSSHSGEVVLDAPHAQQRWNYVGAWLHWVYMVRMQPRDPVWSWTVIVLSALCSVAAFSGVLAGIWRWRFRGRYRSGAKTPYTEPWMRWHHLIGLMASGLVCTWIFSGLMSMNPVGVFSSNRAAVALQAYRGAVPSLDTPLARPDAVLQALARAPFVPVELQWRRVGGTLLALAFDAQGDSRVVQAQGAQLQVTRLLAPAHLAASARHLVDAPLRASSVIVRADAYYYGRAPEAMNGAASRRLPALRLAFADADHTQTYIELASGDPVLVIGQRERIGRWLFNFLHSWDLPPMLAVPWLRQAVLLLLSLGGLALCSTALVIGWRRLRR</sequence>
<gene>
    <name evidence="2" type="ORF">GAK31_00206</name>
</gene>
<keyword evidence="1" id="KW-1133">Transmembrane helix</keyword>
<dbReference type="PANTHER" id="PTHR34219:SF6">
    <property type="entry name" value="BLR3280 PROTEIN"/>
    <property type="match status" value="1"/>
</dbReference>
<evidence type="ECO:0000313" key="2">
    <source>
        <dbReference type="EMBL" id="KAF1016947.1"/>
    </source>
</evidence>
<evidence type="ECO:0000256" key="1">
    <source>
        <dbReference type="SAM" id="Phobius"/>
    </source>
</evidence>
<reference evidence="3" key="1">
    <citation type="journal article" date="2020" name="MBio">
        <title>Horizontal gene transfer to a defensive symbiont with a reduced genome amongst a multipartite beetle microbiome.</title>
        <authorList>
            <person name="Waterworth S.C."/>
            <person name="Florez L.V."/>
            <person name="Rees E.R."/>
            <person name="Hertweck C."/>
            <person name="Kaltenpoth M."/>
            <person name="Kwan J.C."/>
        </authorList>
    </citation>
    <scope>NUCLEOTIDE SEQUENCE [LARGE SCALE GENOMIC DNA]</scope>
</reference>
<comment type="caution">
    <text evidence="2">The sequence shown here is derived from an EMBL/GenBank/DDBJ whole genome shotgun (WGS) entry which is preliminary data.</text>
</comment>
<organism evidence="2 3">
    <name type="scientific">Stenotrophomonas maltophilia</name>
    <name type="common">Pseudomonas maltophilia</name>
    <name type="synonym">Xanthomonas maltophilia</name>
    <dbReference type="NCBI Taxonomy" id="40324"/>
    <lineage>
        <taxon>Bacteria</taxon>
        <taxon>Pseudomonadati</taxon>
        <taxon>Pseudomonadota</taxon>
        <taxon>Gammaproteobacteria</taxon>
        <taxon>Lysobacterales</taxon>
        <taxon>Lysobacteraceae</taxon>
        <taxon>Stenotrophomonas</taxon>
        <taxon>Stenotrophomonas maltophilia group</taxon>
    </lineage>
</organism>
<dbReference type="AlphaFoldDB" id="A0A7V8JMP7"/>
<protein>
    <recommendedName>
        <fullName evidence="4">PepSY domain-containing protein</fullName>
    </recommendedName>
</protein>
<dbReference type="EMBL" id="WNDS01000001">
    <property type="protein sequence ID" value="KAF1016947.1"/>
    <property type="molecule type" value="Genomic_DNA"/>
</dbReference>
<proteinExistence type="predicted"/>
<dbReference type="Proteomes" id="UP000487117">
    <property type="component" value="Unassembled WGS sequence"/>
</dbReference>
<keyword evidence="1" id="KW-0472">Membrane</keyword>
<keyword evidence="1" id="KW-0812">Transmembrane</keyword>
<feature type="transmembrane region" description="Helical" evidence="1">
    <location>
        <begin position="207"/>
        <end position="234"/>
    </location>
</feature>
<feature type="transmembrane region" description="Helical" evidence="1">
    <location>
        <begin position="255"/>
        <end position="276"/>
    </location>
</feature>